<sequence>MALAKSPPQSLHPTPENSTKTTTPAPSRPSTDSPSRKKPDKKTACYCRHSTQMPSELCWVFVAVQAFLLFRSIGKRPAFCQNLIHTHVETTMKPWILLLMLLTYELVMFLPVLGGIKNKLLYEIKDIDQCWVQPPSLRYCVKRCTKLRECSFPNHTCCWTYCGNICLNNEEPFKFK</sequence>
<gene>
    <name evidence="4" type="primary">WFDC9</name>
</gene>
<evidence type="ECO:0000313" key="4">
    <source>
        <dbReference type="RefSeq" id="XP_070657869.1"/>
    </source>
</evidence>
<dbReference type="RefSeq" id="XP_070657869.1">
    <property type="nucleotide sequence ID" value="XM_070801768.1"/>
</dbReference>
<accession>A0ABM4TCU7</accession>
<dbReference type="GeneID" id="139186601"/>
<reference evidence="4" key="1">
    <citation type="submission" date="2025-08" db="UniProtKB">
        <authorList>
            <consortium name="RefSeq"/>
        </authorList>
    </citation>
    <scope>IDENTIFICATION</scope>
    <source>
        <tissue evidence="4">Blood</tissue>
    </source>
</reference>
<protein>
    <submittedName>
        <fullName evidence="4">Protein WFDC9 isoform X1</fullName>
    </submittedName>
</protein>
<proteinExistence type="predicted"/>
<keyword evidence="2" id="KW-0472">Membrane</keyword>
<organism evidence="3 4">
    <name type="scientific">Bos indicus</name>
    <name type="common">Zebu</name>
    <dbReference type="NCBI Taxonomy" id="9915"/>
    <lineage>
        <taxon>Eukaryota</taxon>
        <taxon>Metazoa</taxon>
        <taxon>Chordata</taxon>
        <taxon>Craniata</taxon>
        <taxon>Vertebrata</taxon>
        <taxon>Euteleostomi</taxon>
        <taxon>Mammalia</taxon>
        <taxon>Eutheria</taxon>
        <taxon>Laurasiatheria</taxon>
        <taxon>Artiodactyla</taxon>
        <taxon>Ruminantia</taxon>
        <taxon>Pecora</taxon>
        <taxon>Bovidae</taxon>
        <taxon>Bovinae</taxon>
        <taxon>Bos</taxon>
    </lineage>
</organism>
<keyword evidence="2" id="KW-0812">Transmembrane</keyword>
<evidence type="ECO:0000313" key="3">
    <source>
        <dbReference type="Proteomes" id="UP001652663"/>
    </source>
</evidence>
<feature type="transmembrane region" description="Helical" evidence="2">
    <location>
        <begin position="94"/>
        <end position="116"/>
    </location>
</feature>
<feature type="compositionally biased region" description="Polar residues" evidence="1">
    <location>
        <begin position="7"/>
        <end position="33"/>
    </location>
</feature>
<name>A0ABM4TCU7_BOSIN</name>
<evidence type="ECO:0000256" key="1">
    <source>
        <dbReference type="SAM" id="MobiDB-lite"/>
    </source>
</evidence>
<keyword evidence="2" id="KW-1133">Transmembrane helix</keyword>
<feature type="transmembrane region" description="Helical" evidence="2">
    <location>
        <begin position="57"/>
        <end position="74"/>
    </location>
</feature>
<evidence type="ECO:0000256" key="2">
    <source>
        <dbReference type="SAM" id="Phobius"/>
    </source>
</evidence>
<feature type="region of interest" description="Disordered" evidence="1">
    <location>
        <begin position="1"/>
        <end position="40"/>
    </location>
</feature>
<keyword evidence="3" id="KW-1185">Reference proteome</keyword>
<dbReference type="Proteomes" id="UP001652663">
    <property type="component" value="Chromosome 13"/>
</dbReference>